<dbReference type="EMBL" id="CP009245">
    <property type="protein sequence ID" value="APT85047.1"/>
    <property type="molecule type" value="Genomic_DNA"/>
</dbReference>
<dbReference type="PANTHER" id="PTHR22854:SF2">
    <property type="entry name" value="INDOLE-3-GLYCEROL-PHOSPHATE SYNTHASE"/>
    <property type="match status" value="1"/>
</dbReference>
<keyword evidence="9" id="KW-0456">Lyase</keyword>
<evidence type="ECO:0000256" key="1">
    <source>
        <dbReference type="ARBA" id="ARBA00001633"/>
    </source>
</evidence>
<dbReference type="Pfam" id="PF00218">
    <property type="entry name" value="IGPS"/>
    <property type="match status" value="1"/>
</dbReference>
<evidence type="ECO:0000256" key="7">
    <source>
        <dbReference type="ARBA" id="ARBA00022822"/>
    </source>
</evidence>
<comment type="catalytic activity">
    <reaction evidence="1">
        <text>1-(2-carboxyphenylamino)-1-deoxy-D-ribulose 5-phosphate + H(+) = (1S,2R)-1-C-(indol-3-yl)glycerol 3-phosphate + CO2 + H2O</text>
        <dbReference type="Rhea" id="RHEA:23476"/>
        <dbReference type="ChEBI" id="CHEBI:15377"/>
        <dbReference type="ChEBI" id="CHEBI:15378"/>
        <dbReference type="ChEBI" id="CHEBI:16526"/>
        <dbReference type="ChEBI" id="CHEBI:58613"/>
        <dbReference type="ChEBI" id="CHEBI:58866"/>
        <dbReference type="EC" id="4.1.1.48"/>
    </reaction>
</comment>
<dbReference type="Proteomes" id="UP000185478">
    <property type="component" value="Chromosome"/>
</dbReference>
<reference evidence="11 12" key="1">
    <citation type="submission" date="2014-08" db="EMBL/GenBank/DDBJ databases">
        <title>Complete genome sequence of Corynebacterium aquilae S-613T(T) (=DSM 44791(T)), isolated from the choana of a healthy golden eagle.</title>
        <authorList>
            <person name="Ruckert C."/>
            <person name="Albersmeier A."/>
            <person name="Winkler A."/>
            <person name="Kalinowski J."/>
        </authorList>
    </citation>
    <scope>NUCLEOTIDE SEQUENCE [LARGE SCALE GENOMIC DNA]</scope>
    <source>
        <strain evidence="11 12">S-613</strain>
    </source>
</reference>
<dbReference type="STRING" id="1431546.CAQU_08150"/>
<dbReference type="InterPro" id="IPR013798">
    <property type="entry name" value="Indole-3-glycerol_P_synth_dom"/>
</dbReference>
<keyword evidence="7" id="KW-0822">Tryptophan biosynthesis</keyword>
<keyword evidence="5" id="KW-0028">Amino-acid biosynthesis</keyword>
<dbReference type="InterPro" id="IPR011060">
    <property type="entry name" value="RibuloseP-bd_barrel"/>
</dbReference>
<evidence type="ECO:0000259" key="10">
    <source>
        <dbReference type="Pfam" id="PF00218"/>
    </source>
</evidence>
<dbReference type="CDD" id="cd00331">
    <property type="entry name" value="IGPS"/>
    <property type="match status" value="1"/>
</dbReference>
<dbReference type="OrthoDB" id="9804217at2"/>
<dbReference type="UniPathway" id="UPA00035">
    <property type="reaction ID" value="UER00043"/>
</dbReference>
<evidence type="ECO:0000256" key="2">
    <source>
        <dbReference type="ARBA" id="ARBA00004696"/>
    </source>
</evidence>
<dbReference type="GO" id="GO:0004640">
    <property type="term" value="F:phosphoribosylanthranilate isomerase activity"/>
    <property type="evidence" value="ECO:0007669"/>
    <property type="project" value="TreeGrafter"/>
</dbReference>
<evidence type="ECO:0000256" key="9">
    <source>
        <dbReference type="ARBA" id="ARBA00023239"/>
    </source>
</evidence>
<sequence length="269" mass="28340">MTTVFDQIIAGVREDVAAREAVVSFQDIKAMSRSVPAPRDALAALKVPGCAVIAEIKRATPAKGEIARIDSAASLAQAFEMGGAAMIGCQTERRRFKGSLEDLAAVKKAVQVPVMCKDFIVDPYQIHEARYFGADMVPLLVSALDPSHMASLLDRIQSLGMVALVEVQSPEEASLAVDAGARVIGVNARNLRTMTLNREAFADIAPGLPREVVKIALSGVRTARDLMAYAGAGADAVVIGEELVTASQPASLCRQLVAAGQHPACPSSF</sequence>
<dbReference type="RefSeq" id="WP_075726731.1">
    <property type="nucleotide sequence ID" value="NZ_CP009245.1"/>
</dbReference>
<dbReference type="AlphaFoldDB" id="A0A1L7CGS6"/>
<protein>
    <recommendedName>
        <fullName evidence="4">indole-3-glycerol-phosphate synthase</fullName>
        <ecNumber evidence="4">4.1.1.48</ecNumber>
    </recommendedName>
</protein>
<evidence type="ECO:0000256" key="3">
    <source>
        <dbReference type="ARBA" id="ARBA00008737"/>
    </source>
</evidence>
<evidence type="ECO:0000313" key="11">
    <source>
        <dbReference type="EMBL" id="APT85047.1"/>
    </source>
</evidence>
<comment type="pathway">
    <text evidence="2">Amino-acid biosynthesis; L-tryptophan biosynthesis; L-tryptophan from chorismate: step 4/5.</text>
</comment>
<dbReference type="GO" id="GO:0004425">
    <property type="term" value="F:indole-3-glycerol-phosphate synthase activity"/>
    <property type="evidence" value="ECO:0007669"/>
    <property type="project" value="UniProtKB-EC"/>
</dbReference>
<evidence type="ECO:0000256" key="6">
    <source>
        <dbReference type="ARBA" id="ARBA00022793"/>
    </source>
</evidence>
<keyword evidence="12" id="KW-1185">Reference proteome</keyword>
<keyword evidence="6" id="KW-0210">Decarboxylase</keyword>
<dbReference type="InterPro" id="IPR045186">
    <property type="entry name" value="Indole-3-glycerol_P_synth"/>
</dbReference>
<evidence type="ECO:0000256" key="5">
    <source>
        <dbReference type="ARBA" id="ARBA00022605"/>
    </source>
</evidence>
<dbReference type="SUPFAM" id="SSF51366">
    <property type="entry name" value="Ribulose-phoshate binding barrel"/>
    <property type="match status" value="1"/>
</dbReference>
<comment type="similarity">
    <text evidence="3">Belongs to the TrpC family.</text>
</comment>
<organism evidence="11 12">
    <name type="scientific">Corynebacterium aquilae DSM 44791</name>
    <dbReference type="NCBI Taxonomy" id="1431546"/>
    <lineage>
        <taxon>Bacteria</taxon>
        <taxon>Bacillati</taxon>
        <taxon>Actinomycetota</taxon>
        <taxon>Actinomycetes</taxon>
        <taxon>Mycobacteriales</taxon>
        <taxon>Corynebacteriaceae</taxon>
        <taxon>Corynebacterium</taxon>
    </lineage>
</organism>
<gene>
    <name evidence="11" type="ORF">CAQU_08150</name>
</gene>
<dbReference type="GO" id="GO:0000162">
    <property type="term" value="P:L-tryptophan biosynthetic process"/>
    <property type="evidence" value="ECO:0007669"/>
    <property type="project" value="UniProtKB-UniPathway"/>
</dbReference>
<feature type="domain" description="Indole-3-glycerol phosphate synthase" evidence="10">
    <location>
        <begin position="6"/>
        <end position="255"/>
    </location>
</feature>
<accession>A0A1L7CGS6</accession>
<dbReference type="EC" id="4.1.1.48" evidence="4"/>
<proteinExistence type="inferred from homology"/>
<dbReference type="Gene3D" id="3.20.20.70">
    <property type="entry name" value="Aldolase class I"/>
    <property type="match status" value="1"/>
</dbReference>
<evidence type="ECO:0000313" key="12">
    <source>
        <dbReference type="Proteomes" id="UP000185478"/>
    </source>
</evidence>
<evidence type="ECO:0000256" key="8">
    <source>
        <dbReference type="ARBA" id="ARBA00023141"/>
    </source>
</evidence>
<dbReference type="InterPro" id="IPR013785">
    <property type="entry name" value="Aldolase_TIM"/>
</dbReference>
<keyword evidence="8" id="KW-0057">Aromatic amino acid biosynthesis</keyword>
<dbReference type="NCBIfam" id="NF001369">
    <property type="entry name" value="PRK00278.1-1"/>
    <property type="match status" value="1"/>
</dbReference>
<dbReference type="PANTHER" id="PTHR22854">
    <property type="entry name" value="TRYPTOPHAN BIOSYNTHESIS PROTEIN"/>
    <property type="match status" value="1"/>
</dbReference>
<dbReference type="FunFam" id="3.20.20.70:FF:000024">
    <property type="entry name" value="Indole-3-glycerol phosphate synthase"/>
    <property type="match status" value="1"/>
</dbReference>
<dbReference type="KEGG" id="caqu:CAQU_08150"/>
<evidence type="ECO:0000256" key="4">
    <source>
        <dbReference type="ARBA" id="ARBA00012362"/>
    </source>
</evidence>
<name>A0A1L7CGS6_9CORY</name>